<feature type="region of interest" description="Disordered" evidence="8">
    <location>
        <begin position="1"/>
        <end position="23"/>
    </location>
</feature>
<protein>
    <submittedName>
        <fullName evidence="10">4-hydroxymandelate oxidase</fullName>
        <ecNumber evidence="10">1.1.3.46</ecNumber>
    </submittedName>
</protein>
<evidence type="ECO:0000313" key="10">
    <source>
        <dbReference type="EMBL" id="MBB3924740.1"/>
    </source>
</evidence>
<dbReference type="InterPro" id="IPR013785">
    <property type="entry name" value="Aldolase_TIM"/>
</dbReference>
<dbReference type="EMBL" id="JACIDT010000001">
    <property type="protein sequence ID" value="MBB3924740.1"/>
    <property type="molecule type" value="Genomic_DNA"/>
</dbReference>
<dbReference type="AlphaFoldDB" id="A0A7W6BD74"/>
<organism evidence="10 11">
    <name type="scientific">Sphingobium jiangsuense</name>
    <dbReference type="NCBI Taxonomy" id="870476"/>
    <lineage>
        <taxon>Bacteria</taxon>
        <taxon>Pseudomonadati</taxon>
        <taxon>Pseudomonadota</taxon>
        <taxon>Alphaproteobacteria</taxon>
        <taxon>Sphingomonadales</taxon>
        <taxon>Sphingomonadaceae</taxon>
        <taxon>Sphingobium</taxon>
    </lineage>
</organism>
<evidence type="ECO:0000256" key="7">
    <source>
        <dbReference type="PIRSR" id="PIRSR000138-2"/>
    </source>
</evidence>
<dbReference type="CDD" id="cd02809">
    <property type="entry name" value="alpha_hydroxyacid_oxid_FMN"/>
    <property type="match status" value="1"/>
</dbReference>
<evidence type="ECO:0000256" key="3">
    <source>
        <dbReference type="ARBA" id="ARBA00022643"/>
    </source>
</evidence>
<comment type="similarity">
    <text evidence="5">Belongs to the FMN-dependent alpha-hydroxy acid dehydrogenase family.</text>
</comment>
<comment type="cofactor">
    <cofactor evidence="1">
        <name>FMN</name>
        <dbReference type="ChEBI" id="CHEBI:58210"/>
    </cofactor>
</comment>
<reference evidence="10 11" key="1">
    <citation type="submission" date="2020-08" db="EMBL/GenBank/DDBJ databases">
        <title>Genomic Encyclopedia of Type Strains, Phase IV (KMG-IV): sequencing the most valuable type-strain genomes for metagenomic binning, comparative biology and taxonomic classification.</title>
        <authorList>
            <person name="Goeker M."/>
        </authorList>
    </citation>
    <scope>NUCLEOTIDE SEQUENCE [LARGE SCALE GENOMIC DNA]</scope>
    <source>
        <strain evidence="10 11">DSM 26189</strain>
    </source>
</reference>
<evidence type="ECO:0000259" key="9">
    <source>
        <dbReference type="PROSITE" id="PS51349"/>
    </source>
</evidence>
<feature type="binding site" evidence="7">
    <location>
        <position position="190"/>
    </location>
    <ligand>
        <name>FMN</name>
        <dbReference type="ChEBI" id="CHEBI:58210"/>
    </ligand>
</feature>
<dbReference type="FunFam" id="3.20.20.70:FF:000029">
    <property type="entry name" value="L-lactate dehydrogenase"/>
    <property type="match status" value="1"/>
</dbReference>
<feature type="binding site" evidence="7">
    <location>
        <position position="285"/>
    </location>
    <ligand>
        <name>glyoxylate</name>
        <dbReference type="ChEBI" id="CHEBI:36655"/>
    </ligand>
</feature>
<dbReference type="InterPro" id="IPR000262">
    <property type="entry name" value="FMN-dep_DH"/>
</dbReference>
<dbReference type="PIRSF" id="PIRSF000138">
    <property type="entry name" value="Al-hdrx_acd_dh"/>
    <property type="match status" value="1"/>
</dbReference>
<feature type="active site" description="Proton acceptor" evidence="6">
    <location>
        <position position="282"/>
    </location>
</feature>
<feature type="binding site" evidence="7">
    <location>
        <position position="282"/>
    </location>
    <ligand>
        <name>glyoxylate</name>
        <dbReference type="ChEBI" id="CHEBI:36655"/>
    </ligand>
</feature>
<dbReference type="EC" id="1.1.3.46" evidence="10"/>
<feature type="binding site" evidence="7">
    <location>
        <begin position="313"/>
        <end position="317"/>
    </location>
    <ligand>
        <name>FMN</name>
        <dbReference type="ChEBI" id="CHEBI:58210"/>
    </ligand>
</feature>
<evidence type="ECO:0000256" key="4">
    <source>
        <dbReference type="ARBA" id="ARBA00023002"/>
    </source>
</evidence>
<dbReference type="Pfam" id="PF01070">
    <property type="entry name" value="FMN_dh"/>
    <property type="match status" value="1"/>
</dbReference>
<dbReference type="InterPro" id="IPR012133">
    <property type="entry name" value="Alpha-hydoxy_acid_DH_FMN"/>
</dbReference>
<evidence type="ECO:0000256" key="8">
    <source>
        <dbReference type="SAM" id="MobiDB-lite"/>
    </source>
</evidence>
<dbReference type="InterPro" id="IPR037396">
    <property type="entry name" value="FMN_HAD"/>
</dbReference>
<sequence length="384" mass="40787">MSGDGPAGDDREDAAPRPPLTAIPPHFRALADYERQAPAHLAGEVWRHIESGAGPERSLAANRAQFDRYRLVPRMLSDLRGGSTAVTLFGQRHAAPILLAPVAYHRLAHPQGEIATMNAATALDTTMVVSTLSSFTLEDIAATARAAAAELGRAACPPLWFQLYFQPDRAHTLELVRRAEAAGYGLLMVTVDASVKHSTFTLPPGVEAANLRAMPRIAHQADPIGGNILFGTALMDAAPTWDDIDWLRSQTRLPLVLKGLLSAEDARRALDHGIDGIVVSNHGGRVLDGLVDPLDALPAMADAVGDRMPLLLDSGVRQGTDILKALALGAKAVLVGRPQLHALAVAGLPGVAHMLHILRAELELAMAQTGRPSPRAVDRTILSA</sequence>
<feature type="domain" description="FMN hydroxy acid dehydrogenase" evidence="9">
    <location>
        <begin position="22"/>
        <end position="384"/>
    </location>
</feature>
<feature type="binding site" evidence="7">
    <location>
        <position position="164"/>
    </location>
    <ligand>
        <name>glyoxylate</name>
        <dbReference type="ChEBI" id="CHEBI:36655"/>
    </ligand>
</feature>
<dbReference type="Proteomes" id="UP000571950">
    <property type="component" value="Unassembled WGS sequence"/>
</dbReference>
<evidence type="ECO:0000256" key="5">
    <source>
        <dbReference type="ARBA" id="ARBA00024042"/>
    </source>
</evidence>
<feature type="binding site" evidence="7">
    <location>
        <position position="280"/>
    </location>
    <ligand>
        <name>FMN</name>
        <dbReference type="ChEBI" id="CHEBI:58210"/>
    </ligand>
</feature>
<dbReference type="GO" id="GO:0010181">
    <property type="term" value="F:FMN binding"/>
    <property type="evidence" value="ECO:0007669"/>
    <property type="project" value="InterPro"/>
</dbReference>
<dbReference type="PROSITE" id="PS51349">
    <property type="entry name" value="FMN_HYDROXY_ACID_DH_2"/>
    <property type="match status" value="1"/>
</dbReference>
<feature type="binding site" evidence="7">
    <location>
        <position position="130"/>
    </location>
    <ligand>
        <name>FMN</name>
        <dbReference type="ChEBI" id="CHEBI:58210"/>
    </ligand>
</feature>
<accession>A0A7W6BD74</accession>
<dbReference type="PANTHER" id="PTHR10578:SF143">
    <property type="entry name" value="FMN-DEPENDENT ALPHA-HYDROXY ACID DEHYDROGENASE PB1A11.03"/>
    <property type="match status" value="1"/>
</dbReference>
<feature type="binding site" evidence="7">
    <location>
        <position position="162"/>
    </location>
    <ligand>
        <name>FMN</name>
        <dbReference type="ChEBI" id="CHEBI:58210"/>
    </ligand>
</feature>
<dbReference type="RefSeq" id="WP_188070281.1">
    <property type="nucleotide sequence ID" value="NZ_BSPS01000026.1"/>
</dbReference>
<dbReference type="PANTHER" id="PTHR10578">
    <property type="entry name" value="S -2-HYDROXY-ACID OXIDASE-RELATED"/>
    <property type="match status" value="1"/>
</dbReference>
<comment type="caution">
    <text evidence="10">The sequence shown here is derived from an EMBL/GenBank/DDBJ whole genome shotgun (WGS) entry which is preliminary data.</text>
</comment>
<dbReference type="Gene3D" id="3.20.20.70">
    <property type="entry name" value="Aldolase class I"/>
    <property type="match status" value="1"/>
</dbReference>
<gene>
    <name evidence="10" type="ORF">GGR43_000434</name>
</gene>
<dbReference type="GO" id="GO:0016614">
    <property type="term" value="F:oxidoreductase activity, acting on CH-OH group of donors"/>
    <property type="evidence" value="ECO:0007669"/>
    <property type="project" value="UniProtKB-ARBA"/>
</dbReference>
<evidence type="ECO:0000256" key="6">
    <source>
        <dbReference type="PIRSR" id="PIRSR000138-1"/>
    </source>
</evidence>
<keyword evidence="11" id="KW-1185">Reference proteome</keyword>
<keyword evidence="2 7" id="KW-0285">Flavoprotein</keyword>
<evidence type="ECO:0000313" key="11">
    <source>
        <dbReference type="Proteomes" id="UP000571950"/>
    </source>
</evidence>
<name>A0A7W6BD74_9SPHN</name>
<feature type="binding site" evidence="7">
    <location>
        <begin position="336"/>
        <end position="337"/>
    </location>
    <ligand>
        <name>FMN</name>
        <dbReference type="ChEBI" id="CHEBI:58210"/>
    </ligand>
</feature>
<feature type="binding site" evidence="7">
    <location>
        <begin position="101"/>
        <end position="103"/>
    </location>
    <ligand>
        <name>FMN</name>
        <dbReference type="ChEBI" id="CHEBI:58210"/>
    </ligand>
</feature>
<evidence type="ECO:0000256" key="1">
    <source>
        <dbReference type="ARBA" id="ARBA00001917"/>
    </source>
</evidence>
<feature type="binding site" evidence="7">
    <location>
        <position position="258"/>
    </location>
    <ligand>
        <name>FMN</name>
        <dbReference type="ChEBI" id="CHEBI:58210"/>
    </ligand>
</feature>
<keyword evidence="4 10" id="KW-0560">Oxidoreductase</keyword>
<keyword evidence="3 7" id="KW-0288">FMN</keyword>
<proteinExistence type="inferred from homology"/>
<evidence type="ECO:0000256" key="2">
    <source>
        <dbReference type="ARBA" id="ARBA00022630"/>
    </source>
</evidence>
<dbReference type="SUPFAM" id="SSF51395">
    <property type="entry name" value="FMN-linked oxidoreductases"/>
    <property type="match status" value="1"/>
</dbReference>